<evidence type="ECO:0000313" key="1">
    <source>
        <dbReference type="EMBL" id="EKB30191.1"/>
    </source>
</evidence>
<name>K1JJ62_9BURK</name>
<keyword evidence="2" id="KW-1185">Reference proteome</keyword>
<dbReference type="PATRIC" id="fig|742823.3.peg.2208"/>
<comment type="caution">
    <text evidence="1">The sequence shown here is derived from an EMBL/GenBank/DDBJ whole genome shotgun (WGS) entry which is preliminary data.</text>
</comment>
<sequence>MTPYIKNMTLRKPVVDEQWLSLNRTIHQVAPLCRNPEHLENAARVLQAEGGLEALARLITTEQTAFLVLAMLEKCGAFQRTAVINGGPCVRISAGVSADAPRKAGVKLTRQQMMKIRFSISISPEMRSMCYDGKIPYPDGTIFEKDSTGYFHTKGCRRT</sequence>
<evidence type="ECO:0000313" key="2">
    <source>
        <dbReference type="Proteomes" id="UP000005835"/>
    </source>
</evidence>
<proteinExistence type="predicted"/>
<gene>
    <name evidence="1" type="ORF">HMPREF9465_02198</name>
</gene>
<dbReference type="Proteomes" id="UP000005835">
    <property type="component" value="Unassembled WGS sequence"/>
</dbReference>
<reference evidence="1 2" key="1">
    <citation type="submission" date="2012-05" db="EMBL/GenBank/DDBJ databases">
        <title>The Genome Sequence of Sutterella wadsworthensis 2_1_59BFAA.</title>
        <authorList>
            <consortium name="The Broad Institute Genome Sequencing Platform"/>
            <person name="Earl A."/>
            <person name="Ward D."/>
            <person name="Feldgarden M."/>
            <person name="Gevers D."/>
            <person name="Daigneault M."/>
            <person name="Strauss J."/>
            <person name="Allen-Vercoe E."/>
            <person name="Walker B."/>
            <person name="Young S.K."/>
            <person name="Zeng Q."/>
            <person name="Gargeya S."/>
            <person name="Fitzgerald M."/>
            <person name="Haas B."/>
            <person name="Abouelleil A."/>
            <person name="Alvarado L."/>
            <person name="Arachchi H.M."/>
            <person name="Berlin A.M."/>
            <person name="Chapman S.B."/>
            <person name="Goldberg J."/>
            <person name="Griggs A."/>
            <person name="Gujja S."/>
            <person name="Hansen M."/>
            <person name="Howarth C."/>
            <person name="Imamovic A."/>
            <person name="Larimer J."/>
            <person name="McCowen C."/>
            <person name="Montmayeur A."/>
            <person name="Murphy C."/>
            <person name="Neiman D."/>
            <person name="Pearson M."/>
            <person name="Priest M."/>
            <person name="Roberts A."/>
            <person name="Saif S."/>
            <person name="Shea T."/>
            <person name="Sisk P."/>
            <person name="Sykes S."/>
            <person name="Wortman J."/>
            <person name="Nusbaum C."/>
            <person name="Birren B."/>
        </authorList>
    </citation>
    <scope>NUCLEOTIDE SEQUENCE [LARGE SCALE GENOMIC DNA]</scope>
    <source>
        <strain evidence="1 2">2_1_59BFAA</strain>
    </source>
</reference>
<accession>K1JJ62</accession>
<organism evidence="1 2">
    <name type="scientific">Sutterella wadsworthensis 2_1_59BFAA</name>
    <dbReference type="NCBI Taxonomy" id="742823"/>
    <lineage>
        <taxon>Bacteria</taxon>
        <taxon>Pseudomonadati</taxon>
        <taxon>Pseudomonadota</taxon>
        <taxon>Betaproteobacteria</taxon>
        <taxon>Burkholderiales</taxon>
        <taxon>Sutterellaceae</taxon>
        <taxon>Sutterella</taxon>
    </lineage>
</organism>
<dbReference type="AlphaFoldDB" id="K1JJ62"/>
<dbReference type="HOGENOM" id="CLU_1659839_0_0_4"/>
<protein>
    <submittedName>
        <fullName evidence="1">Uncharacterized protein</fullName>
    </submittedName>
</protein>
<dbReference type="EMBL" id="ADMG01000051">
    <property type="protein sequence ID" value="EKB30191.1"/>
    <property type="molecule type" value="Genomic_DNA"/>
</dbReference>